<accession>A0AAV7CA35</accession>
<dbReference type="PANTHER" id="PTHR22444:SF1">
    <property type="entry name" value="GLUTAMATE-RICH PROTEIN 1"/>
    <property type="match status" value="1"/>
</dbReference>
<feature type="compositionally biased region" description="Basic residues" evidence="1">
    <location>
        <begin position="141"/>
        <end position="153"/>
    </location>
</feature>
<proteinExistence type="predicted"/>
<gene>
    <name evidence="2" type="ORF">GDO81_007809</name>
</gene>
<name>A0AAV7CA35_ENGPU</name>
<dbReference type="PANTHER" id="PTHR22444">
    <property type="entry name" value="GLUTAMATE-RICH PROTEIN 1"/>
    <property type="match status" value="1"/>
</dbReference>
<evidence type="ECO:0000256" key="1">
    <source>
        <dbReference type="SAM" id="MobiDB-lite"/>
    </source>
</evidence>
<sequence>MSSARKEVFLSKVLTKLYPNPPDFQTTLYKNETQLTEENIKETVQLPVPSPAALDKSNNSHLKVYTVSLPPDDYIPSPQTDLKAPTTEDSDLNEDKTMETRRRHRRKKKVDTTHASTHDKGQSVQETLHPPQKMEGEKMNKNKKRKLQRRRQKERLQAEGLWTKGRKCQTDVCLTEDHTIQQMDEKAEEDQEKRREDLRDFLQATQELYFSDSMARCSESAPMVEQILEIMDQIKSGAMPFSEVQLLHHLKSLLLLQDIERLNNSLDSFKEQSSLPLDLVRALCTLFDYWITNILPIKTSNPTK</sequence>
<comment type="caution">
    <text evidence="2">The sequence shown here is derived from an EMBL/GenBank/DDBJ whole genome shotgun (WGS) entry which is preliminary data.</text>
</comment>
<keyword evidence="3" id="KW-1185">Reference proteome</keyword>
<dbReference type="Proteomes" id="UP000824782">
    <property type="component" value="Unassembled WGS sequence"/>
</dbReference>
<dbReference type="InterPro" id="IPR026719">
    <property type="entry name" value="ERICH1"/>
</dbReference>
<evidence type="ECO:0000313" key="2">
    <source>
        <dbReference type="EMBL" id="KAG8581801.1"/>
    </source>
</evidence>
<evidence type="ECO:0000313" key="3">
    <source>
        <dbReference type="Proteomes" id="UP000824782"/>
    </source>
</evidence>
<reference evidence="2" key="1">
    <citation type="thesis" date="2020" institute="ProQuest LLC" country="789 East Eisenhower Parkway, Ann Arbor, MI, USA">
        <title>Comparative Genomics and Chromosome Evolution.</title>
        <authorList>
            <person name="Mudd A.B."/>
        </authorList>
    </citation>
    <scope>NUCLEOTIDE SEQUENCE</scope>
    <source>
        <strain evidence="2">237g6f4</strain>
        <tissue evidence="2">Blood</tissue>
    </source>
</reference>
<feature type="compositionally biased region" description="Basic and acidic residues" evidence="1">
    <location>
        <begin position="110"/>
        <end position="121"/>
    </location>
</feature>
<feature type="region of interest" description="Disordered" evidence="1">
    <location>
        <begin position="69"/>
        <end position="155"/>
    </location>
</feature>
<dbReference type="EMBL" id="WNYA01000003">
    <property type="protein sequence ID" value="KAG8581801.1"/>
    <property type="molecule type" value="Genomic_DNA"/>
</dbReference>
<dbReference type="AlphaFoldDB" id="A0AAV7CA35"/>
<evidence type="ECO:0008006" key="4">
    <source>
        <dbReference type="Google" id="ProtNLM"/>
    </source>
</evidence>
<protein>
    <recommendedName>
        <fullName evidence="4">Glutamate-rich protein 1</fullName>
    </recommendedName>
</protein>
<organism evidence="2 3">
    <name type="scientific">Engystomops pustulosus</name>
    <name type="common">Tungara frog</name>
    <name type="synonym">Physalaemus pustulosus</name>
    <dbReference type="NCBI Taxonomy" id="76066"/>
    <lineage>
        <taxon>Eukaryota</taxon>
        <taxon>Metazoa</taxon>
        <taxon>Chordata</taxon>
        <taxon>Craniata</taxon>
        <taxon>Vertebrata</taxon>
        <taxon>Euteleostomi</taxon>
        <taxon>Amphibia</taxon>
        <taxon>Batrachia</taxon>
        <taxon>Anura</taxon>
        <taxon>Neobatrachia</taxon>
        <taxon>Hyloidea</taxon>
        <taxon>Leptodactylidae</taxon>
        <taxon>Leiuperinae</taxon>
        <taxon>Engystomops</taxon>
    </lineage>
</organism>